<evidence type="ECO:0000313" key="7">
    <source>
        <dbReference type="EMBL" id="OMJ78880.1"/>
    </source>
</evidence>
<dbReference type="InterPro" id="IPR030878">
    <property type="entry name" value="Ribosomal_uL15"/>
</dbReference>
<feature type="compositionally biased region" description="Basic residues" evidence="5">
    <location>
        <begin position="21"/>
        <end position="30"/>
    </location>
</feature>
<evidence type="ECO:0000256" key="1">
    <source>
        <dbReference type="ARBA" id="ARBA00007320"/>
    </source>
</evidence>
<dbReference type="InterPro" id="IPR001196">
    <property type="entry name" value="Ribosomal_uL15_CS"/>
</dbReference>
<dbReference type="PANTHER" id="PTHR11721">
    <property type="entry name" value="60S RIBOSOMAL PROTEIN L27A"/>
    <property type="match status" value="1"/>
</dbReference>
<reference evidence="7 8" key="1">
    <citation type="submission" date="2016-11" db="EMBL/GenBank/DDBJ databases">
        <title>The macronuclear genome of Stentor coeruleus: a giant cell with tiny introns.</title>
        <authorList>
            <person name="Slabodnick M."/>
            <person name="Ruby J.G."/>
            <person name="Reiff S.B."/>
            <person name="Swart E.C."/>
            <person name="Gosai S."/>
            <person name="Prabakaran S."/>
            <person name="Witkowska E."/>
            <person name="Larue G.E."/>
            <person name="Fisher S."/>
            <person name="Freeman R.M."/>
            <person name="Gunawardena J."/>
            <person name="Chu W."/>
            <person name="Stover N.A."/>
            <person name="Gregory B.D."/>
            <person name="Nowacki M."/>
            <person name="Derisi J."/>
            <person name="Roy S.W."/>
            <person name="Marshall W.F."/>
            <person name="Sood P."/>
        </authorList>
    </citation>
    <scope>NUCLEOTIDE SEQUENCE [LARGE SCALE GENOMIC DNA]</scope>
    <source>
        <strain evidence="7">WM001</strain>
    </source>
</reference>
<evidence type="ECO:0000256" key="4">
    <source>
        <dbReference type="RuleBase" id="RU003888"/>
    </source>
</evidence>
<evidence type="ECO:0000313" key="8">
    <source>
        <dbReference type="Proteomes" id="UP000187209"/>
    </source>
</evidence>
<accession>A0A1R2BQ96</accession>
<protein>
    <recommendedName>
        <fullName evidence="6">Large ribosomal subunit protein uL15/eL18 domain-containing protein</fullName>
    </recommendedName>
</protein>
<evidence type="ECO:0000256" key="3">
    <source>
        <dbReference type="ARBA" id="ARBA00023274"/>
    </source>
</evidence>
<dbReference type="Gene3D" id="3.100.10.10">
    <property type="match status" value="1"/>
</dbReference>
<dbReference type="GO" id="GO:0022625">
    <property type="term" value="C:cytosolic large ribosomal subunit"/>
    <property type="evidence" value="ECO:0007669"/>
    <property type="project" value="TreeGrafter"/>
</dbReference>
<keyword evidence="8" id="KW-1185">Reference proteome</keyword>
<keyword evidence="2 4" id="KW-0689">Ribosomal protein</keyword>
<proteinExistence type="inferred from homology"/>
<dbReference type="OrthoDB" id="282971at2759"/>
<dbReference type="HAMAP" id="MF_01341">
    <property type="entry name" value="Ribosomal_uL15"/>
    <property type="match status" value="1"/>
</dbReference>
<comment type="similarity">
    <text evidence="1 4">Belongs to the universal ribosomal protein uL15 family.</text>
</comment>
<dbReference type="InterPro" id="IPR021131">
    <property type="entry name" value="Ribosomal_uL15/eL18"/>
</dbReference>
<dbReference type="AlphaFoldDB" id="A0A1R2BQ96"/>
<dbReference type="GO" id="GO:0006412">
    <property type="term" value="P:translation"/>
    <property type="evidence" value="ECO:0007669"/>
    <property type="project" value="InterPro"/>
</dbReference>
<comment type="caution">
    <text evidence="7">The sequence shown here is derived from an EMBL/GenBank/DDBJ whole genome shotgun (WGS) entry which is preliminary data.</text>
</comment>
<dbReference type="SUPFAM" id="SSF52080">
    <property type="entry name" value="Ribosomal proteins L15p and L18e"/>
    <property type="match status" value="1"/>
</dbReference>
<evidence type="ECO:0000256" key="2">
    <source>
        <dbReference type="ARBA" id="ARBA00022980"/>
    </source>
</evidence>
<dbReference type="EMBL" id="MPUH01000499">
    <property type="protein sequence ID" value="OMJ78880.1"/>
    <property type="molecule type" value="Genomic_DNA"/>
</dbReference>
<dbReference type="Pfam" id="PF00828">
    <property type="entry name" value="Ribosomal_L27A"/>
    <property type="match status" value="1"/>
</dbReference>
<evidence type="ECO:0000259" key="6">
    <source>
        <dbReference type="Pfam" id="PF00828"/>
    </source>
</evidence>
<feature type="domain" description="Large ribosomal subunit protein uL15/eL18" evidence="6">
    <location>
        <begin position="72"/>
        <end position="137"/>
    </location>
</feature>
<gene>
    <name evidence="7" type="ORF">SteCoe_21235</name>
</gene>
<feature type="region of interest" description="Disordered" evidence="5">
    <location>
        <begin position="1"/>
        <end position="36"/>
    </location>
</feature>
<dbReference type="PROSITE" id="PS00475">
    <property type="entry name" value="RIBOSOMAL_L15"/>
    <property type="match status" value="1"/>
</dbReference>
<sequence length="141" mass="15805">MVARLKKTRKMRGHVSMGHGRIGKHRKHPGGRGNAGGLHHHRILFDKFHPGYFGKVGMRVFHMKKNPSWCPTVNLDTINSLLTQDELKAKEIPVVDVAKHGYFKVLGRGTLVRPVIVKARIFSTKAEERIKKQGGQAILSA</sequence>
<evidence type="ECO:0000256" key="5">
    <source>
        <dbReference type="SAM" id="MobiDB-lite"/>
    </source>
</evidence>
<dbReference type="PANTHER" id="PTHR11721:SF3">
    <property type="entry name" value="LARGE RIBOSOMAL SUBUNIT PROTEIN UL15"/>
    <property type="match status" value="1"/>
</dbReference>
<feature type="compositionally biased region" description="Basic residues" evidence="5">
    <location>
        <begin position="1"/>
        <end position="13"/>
    </location>
</feature>
<keyword evidence="3 4" id="KW-0687">Ribonucleoprotein</keyword>
<dbReference type="GO" id="GO:0003735">
    <property type="term" value="F:structural constituent of ribosome"/>
    <property type="evidence" value="ECO:0007669"/>
    <property type="project" value="InterPro"/>
</dbReference>
<dbReference type="InterPro" id="IPR036227">
    <property type="entry name" value="Ribosomal_uL15/eL18_sf"/>
</dbReference>
<dbReference type="Proteomes" id="UP000187209">
    <property type="component" value="Unassembled WGS sequence"/>
</dbReference>
<name>A0A1R2BQ96_9CILI</name>
<organism evidence="7 8">
    <name type="scientific">Stentor coeruleus</name>
    <dbReference type="NCBI Taxonomy" id="5963"/>
    <lineage>
        <taxon>Eukaryota</taxon>
        <taxon>Sar</taxon>
        <taxon>Alveolata</taxon>
        <taxon>Ciliophora</taxon>
        <taxon>Postciliodesmatophora</taxon>
        <taxon>Heterotrichea</taxon>
        <taxon>Heterotrichida</taxon>
        <taxon>Stentoridae</taxon>
        <taxon>Stentor</taxon>
    </lineage>
</organism>